<evidence type="ECO:0000313" key="2">
    <source>
        <dbReference type="Proteomes" id="UP000828941"/>
    </source>
</evidence>
<accession>A0ACB9LFI5</accession>
<sequence>MSHVDIYDPFNVMHPINLLQGTNNVVKIRLLIKKGMGNQTGQPRPPPSSTTSNVAPADQDHQQSPKGRWRSKFETFAGRLLEMDNEKWLDNIRGSLSTVAALICTITFQSAINPPGGVVHTSTRDSYTRIDCNSAT</sequence>
<evidence type="ECO:0000313" key="1">
    <source>
        <dbReference type="EMBL" id="KAI4308539.1"/>
    </source>
</evidence>
<reference evidence="1 2" key="1">
    <citation type="journal article" date="2022" name="DNA Res.">
        <title>Chromosomal-level genome assembly of the orchid tree Bauhinia variegata (Leguminosae; Cercidoideae) supports the allotetraploid origin hypothesis of Bauhinia.</title>
        <authorList>
            <person name="Zhong Y."/>
            <person name="Chen Y."/>
            <person name="Zheng D."/>
            <person name="Pang J."/>
            <person name="Liu Y."/>
            <person name="Luo S."/>
            <person name="Meng S."/>
            <person name="Qian L."/>
            <person name="Wei D."/>
            <person name="Dai S."/>
            <person name="Zhou R."/>
        </authorList>
    </citation>
    <scope>NUCLEOTIDE SEQUENCE [LARGE SCALE GENOMIC DNA]</scope>
    <source>
        <strain evidence="1">BV-YZ2020</strain>
    </source>
</reference>
<organism evidence="1 2">
    <name type="scientific">Bauhinia variegata</name>
    <name type="common">Purple orchid tree</name>
    <name type="synonym">Phanera variegata</name>
    <dbReference type="NCBI Taxonomy" id="167791"/>
    <lineage>
        <taxon>Eukaryota</taxon>
        <taxon>Viridiplantae</taxon>
        <taxon>Streptophyta</taxon>
        <taxon>Embryophyta</taxon>
        <taxon>Tracheophyta</taxon>
        <taxon>Spermatophyta</taxon>
        <taxon>Magnoliopsida</taxon>
        <taxon>eudicotyledons</taxon>
        <taxon>Gunneridae</taxon>
        <taxon>Pentapetalae</taxon>
        <taxon>rosids</taxon>
        <taxon>fabids</taxon>
        <taxon>Fabales</taxon>
        <taxon>Fabaceae</taxon>
        <taxon>Cercidoideae</taxon>
        <taxon>Cercideae</taxon>
        <taxon>Bauhiniinae</taxon>
        <taxon>Bauhinia</taxon>
    </lineage>
</organism>
<dbReference type="Proteomes" id="UP000828941">
    <property type="component" value="Chromosome 12"/>
</dbReference>
<proteinExistence type="predicted"/>
<dbReference type="EMBL" id="CM039437">
    <property type="protein sequence ID" value="KAI4308539.1"/>
    <property type="molecule type" value="Genomic_DNA"/>
</dbReference>
<keyword evidence="2" id="KW-1185">Reference proteome</keyword>
<name>A0ACB9LFI5_BAUVA</name>
<gene>
    <name evidence="1" type="ORF">L6164_031598</name>
</gene>
<comment type="caution">
    <text evidence="1">The sequence shown here is derived from an EMBL/GenBank/DDBJ whole genome shotgun (WGS) entry which is preliminary data.</text>
</comment>
<protein>
    <submittedName>
        <fullName evidence="1">Uncharacterized protein</fullName>
    </submittedName>
</protein>